<dbReference type="Pfam" id="PF05691">
    <property type="entry name" value="Raffinose_syn"/>
    <property type="match status" value="1"/>
</dbReference>
<gene>
    <name evidence="10" type="ORF">J5N97_015424</name>
</gene>
<reference evidence="10" key="2">
    <citation type="journal article" date="2022" name="Hortic Res">
        <title>The genome of Dioscorea zingiberensis sheds light on the biosynthesis, origin and evolution of the medicinally important diosgenin saponins.</title>
        <authorList>
            <person name="Li Y."/>
            <person name="Tan C."/>
            <person name="Li Z."/>
            <person name="Guo J."/>
            <person name="Li S."/>
            <person name="Chen X."/>
            <person name="Wang C."/>
            <person name="Dai X."/>
            <person name="Yang H."/>
            <person name="Song W."/>
            <person name="Hou L."/>
            <person name="Xu J."/>
            <person name="Tong Z."/>
            <person name="Xu A."/>
            <person name="Yuan X."/>
            <person name="Wang W."/>
            <person name="Yang Q."/>
            <person name="Chen L."/>
            <person name="Sun Z."/>
            <person name="Wang K."/>
            <person name="Pan B."/>
            <person name="Chen J."/>
            <person name="Bao Y."/>
            <person name="Liu F."/>
            <person name="Qi X."/>
            <person name="Gang D.R."/>
            <person name="Wen J."/>
            <person name="Li J."/>
        </authorList>
    </citation>
    <scope>NUCLEOTIDE SEQUENCE</scope>
    <source>
        <strain evidence="10">Dzin_1.0</strain>
    </source>
</reference>
<evidence type="ECO:0000256" key="4">
    <source>
        <dbReference type="ARBA" id="ARBA00022525"/>
    </source>
</evidence>
<sequence>MNTEPLVVVCWHRGDRGTDGGEVTKAVLINNDTGHYWNFSDDELHTRNGEEEEEEEVGLDLHCTLGGQELGLKNWAPPYLAPSSVGPAVLQGVNYASGGGGILLKTGKFFGGSLNLYTQIDYYTKTRQDIISSLGSAAALRLLRKEALFSVTIGSNDFINNYLIPILSIPKRATVSPEMFVESMISGYRQQLTRLYYLDARKILITNVGPIGCIPYMREQSSQSSTNCFDFANQVTEYFNRRLKDLVMELSSTLDESIFVYANVYNIVSDIIQNYRKYGFKVVDSACCSFAGRYGGLIPCNLKSKLCSDRTKYVFWDPYHPTEAANIIIAKSKSTPQYFHAVGREVSVPSLVDKFGWCTWNAFYLTVEPVGVWQGVKNITGGIRLRFLIIDDGWQSFRMDGDTSHERKGPYIKRNKSHCWALLGFPPLKNVTTYKFRKYRGGTRLTADA</sequence>
<reference evidence="10" key="1">
    <citation type="submission" date="2021-03" db="EMBL/GenBank/DDBJ databases">
        <authorList>
            <person name="Li Z."/>
            <person name="Yang C."/>
        </authorList>
    </citation>
    <scope>NUCLEOTIDE SEQUENCE</scope>
    <source>
        <strain evidence="10">Dzin_1.0</strain>
        <tissue evidence="10">Leaf</tissue>
    </source>
</reference>
<dbReference type="InterPro" id="IPR017853">
    <property type="entry name" value="GH"/>
</dbReference>
<keyword evidence="11" id="KW-1185">Reference proteome</keyword>
<dbReference type="PANTHER" id="PTHR45650:SF4">
    <property type="entry name" value="GDSL-LIKE LIPASE_ACYLHYDROLASE FAMILY PROTEIN, EXPRESSED"/>
    <property type="match status" value="1"/>
</dbReference>
<dbReference type="InterPro" id="IPR051238">
    <property type="entry name" value="GDSL_esterase/lipase"/>
</dbReference>
<protein>
    <recommendedName>
        <fullName evidence="12">GDSL esterase/lipase</fullName>
    </recommendedName>
</protein>
<comment type="similarity">
    <text evidence="3">Belongs to the 'GDSL' lipolytic enzyme family.</text>
</comment>
<evidence type="ECO:0000256" key="1">
    <source>
        <dbReference type="ARBA" id="ARBA00004613"/>
    </source>
</evidence>
<dbReference type="EMBL" id="JAGGNH010000003">
    <property type="protein sequence ID" value="KAJ0979950.1"/>
    <property type="molecule type" value="Genomic_DNA"/>
</dbReference>
<organism evidence="10 11">
    <name type="scientific">Dioscorea zingiberensis</name>
    <dbReference type="NCBI Taxonomy" id="325984"/>
    <lineage>
        <taxon>Eukaryota</taxon>
        <taxon>Viridiplantae</taxon>
        <taxon>Streptophyta</taxon>
        <taxon>Embryophyta</taxon>
        <taxon>Tracheophyta</taxon>
        <taxon>Spermatophyta</taxon>
        <taxon>Magnoliopsida</taxon>
        <taxon>Liliopsida</taxon>
        <taxon>Dioscoreales</taxon>
        <taxon>Dioscoreaceae</taxon>
        <taxon>Dioscorea</taxon>
    </lineage>
</organism>
<name>A0A9D5HKG2_9LILI</name>
<evidence type="ECO:0000256" key="8">
    <source>
        <dbReference type="ARBA" id="ARBA00023098"/>
    </source>
</evidence>
<keyword evidence="6" id="KW-0378">Hydrolase</keyword>
<dbReference type="InterPro" id="IPR035669">
    <property type="entry name" value="SGNH_plant_lipase-like"/>
</dbReference>
<keyword evidence="4" id="KW-0964">Secreted</keyword>
<comment type="similarity">
    <text evidence="2">Belongs to the glycosyl hydrolases 36 family.</text>
</comment>
<dbReference type="Proteomes" id="UP001085076">
    <property type="component" value="Miscellaneous, Linkage group lg03"/>
</dbReference>
<comment type="caution">
    <text evidence="10">The sequence shown here is derived from an EMBL/GenBank/DDBJ whole genome shotgun (WGS) entry which is preliminary data.</text>
</comment>
<dbReference type="InterPro" id="IPR008811">
    <property type="entry name" value="Glycosyl_hydrolases_36"/>
</dbReference>
<comment type="subcellular location">
    <subcellularLocation>
        <location evidence="1">Secreted</location>
    </subcellularLocation>
</comment>
<evidence type="ECO:0000256" key="9">
    <source>
        <dbReference type="ARBA" id="ARBA00023277"/>
    </source>
</evidence>
<keyword evidence="9" id="KW-0119">Carbohydrate metabolism</keyword>
<accession>A0A9D5HKG2</accession>
<evidence type="ECO:0000256" key="5">
    <source>
        <dbReference type="ARBA" id="ARBA00022729"/>
    </source>
</evidence>
<dbReference type="Pfam" id="PF00657">
    <property type="entry name" value="Lipase_GDSL"/>
    <property type="match status" value="1"/>
</dbReference>
<dbReference type="OrthoDB" id="1600564at2759"/>
<proteinExistence type="inferred from homology"/>
<keyword evidence="8" id="KW-0443">Lipid metabolism</keyword>
<dbReference type="Gene3D" id="3.40.50.1110">
    <property type="entry name" value="SGNH hydrolase"/>
    <property type="match status" value="1"/>
</dbReference>
<dbReference type="GO" id="GO:0005576">
    <property type="term" value="C:extracellular region"/>
    <property type="evidence" value="ECO:0007669"/>
    <property type="project" value="UniProtKB-SubCell"/>
</dbReference>
<dbReference type="GO" id="GO:0016788">
    <property type="term" value="F:hydrolase activity, acting on ester bonds"/>
    <property type="evidence" value="ECO:0007669"/>
    <property type="project" value="InterPro"/>
</dbReference>
<keyword evidence="7" id="KW-0442">Lipid degradation</keyword>
<evidence type="ECO:0000256" key="3">
    <source>
        <dbReference type="ARBA" id="ARBA00008668"/>
    </source>
</evidence>
<evidence type="ECO:0000313" key="11">
    <source>
        <dbReference type="Proteomes" id="UP001085076"/>
    </source>
</evidence>
<evidence type="ECO:0000256" key="2">
    <source>
        <dbReference type="ARBA" id="ARBA00007240"/>
    </source>
</evidence>
<dbReference type="SUPFAM" id="SSF51445">
    <property type="entry name" value="(Trans)glycosidases"/>
    <property type="match status" value="1"/>
</dbReference>
<dbReference type="AlphaFoldDB" id="A0A9D5HKG2"/>
<dbReference type="PANTHER" id="PTHR45650">
    <property type="entry name" value="GDSL-LIKE LIPASE/ACYLHYDROLASE-RELATED"/>
    <property type="match status" value="1"/>
</dbReference>
<keyword evidence="5" id="KW-0732">Signal</keyword>
<dbReference type="InterPro" id="IPR036514">
    <property type="entry name" value="SGNH_hydro_sf"/>
</dbReference>
<evidence type="ECO:0000256" key="6">
    <source>
        <dbReference type="ARBA" id="ARBA00022801"/>
    </source>
</evidence>
<evidence type="ECO:0000313" key="10">
    <source>
        <dbReference type="EMBL" id="KAJ0979950.1"/>
    </source>
</evidence>
<dbReference type="InterPro" id="IPR001087">
    <property type="entry name" value="GDSL"/>
</dbReference>
<dbReference type="GO" id="GO:0016042">
    <property type="term" value="P:lipid catabolic process"/>
    <property type="evidence" value="ECO:0007669"/>
    <property type="project" value="UniProtKB-KW"/>
</dbReference>
<evidence type="ECO:0000256" key="7">
    <source>
        <dbReference type="ARBA" id="ARBA00022963"/>
    </source>
</evidence>
<dbReference type="SUPFAM" id="SSF52266">
    <property type="entry name" value="SGNH hydrolase"/>
    <property type="match status" value="1"/>
</dbReference>
<dbReference type="CDD" id="cd01837">
    <property type="entry name" value="SGNH_plant_lipase_like"/>
    <property type="match status" value="1"/>
</dbReference>
<evidence type="ECO:0008006" key="12">
    <source>
        <dbReference type="Google" id="ProtNLM"/>
    </source>
</evidence>